<reference evidence="1" key="1">
    <citation type="submission" date="2022-07" db="EMBL/GenBank/DDBJ databases">
        <title>Genome Sequence of Phlebia brevispora.</title>
        <authorList>
            <person name="Buettner E."/>
        </authorList>
    </citation>
    <scope>NUCLEOTIDE SEQUENCE</scope>
    <source>
        <strain evidence="1">MPL23</strain>
    </source>
</reference>
<accession>A0ACC1T1R8</accession>
<sequence length="292" mass="32335">MMPMSASETRADYKQRKTLASGVENDWFRDLISRARVAWHKSPSGVRFGHDVGRNMLVLSSLIVLSANICLSHGGDTLSQVSTLAVMQNSNVRKPVNSIVDLLDDVAESRPNSRVSCGRFPPFPSAQDQKWRGCYNGAEMSTGSSAYDECHVRNAKETLRGYADCPPQEHLDASSEAANGQARRHDLRADSDVTFMDDANTFKKSVQVVGRPPVTEKNINDEYIKNPPKRTLVMRRLHKFATYRKLPGKKEGAFDLEDTGEEGILGEQSLGKYTNEAALGDMVNEDTVHSNS</sequence>
<comment type="caution">
    <text evidence="1">The sequence shown here is derived from an EMBL/GenBank/DDBJ whole genome shotgun (WGS) entry which is preliminary data.</text>
</comment>
<proteinExistence type="predicted"/>
<evidence type="ECO:0000313" key="1">
    <source>
        <dbReference type="EMBL" id="KAJ3551123.1"/>
    </source>
</evidence>
<protein>
    <submittedName>
        <fullName evidence="1">Uncharacterized protein</fullName>
    </submittedName>
</protein>
<dbReference type="EMBL" id="JANHOG010000860">
    <property type="protein sequence ID" value="KAJ3551123.1"/>
    <property type="molecule type" value="Genomic_DNA"/>
</dbReference>
<organism evidence="1 2">
    <name type="scientific">Phlebia brevispora</name>
    <dbReference type="NCBI Taxonomy" id="194682"/>
    <lineage>
        <taxon>Eukaryota</taxon>
        <taxon>Fungi</taxon>
        <taxon>Dikarya</taxon>
        <taxon>Basidiomycota</taxon>
        <taxon>Agaricomycotina</taxon>
        <taxon>Agaricomycetes</taxon>
        <taxon>Polyporales</taxon>
        <taxon>Meruliaceae</taxon>
        <taxon>Phlebia</taxon>
    </lineage>
</organism>
<gene>
    <name evidence="1" type="ORF">NM688_g4915</name>
</gene>
<keyword evidence="2" id="KW-1185">Reference proteome</keyword>
<name>A0ACC1T1R8_9APHY</name>
<dbReference type="Proteomes" id="UP001148662">
    <property type="component" value="Unassembled WGS sequence"/>
</dbReference>
<evidence type="ECO:0000313" key="2">
    <source>
        <dbReference type="Proteomes" id="UP001148662"/>
    </source>
</evidence>